<dbReference type="EMBL" id="BARW01027442">
    <property type="protein sequence ID" value="GAJ15589.1"/>
    <property type="molecule type" value="Genomic_DNA"/>
</dbReference>
<proteinExistence type="predicted"/>
<gene>
    <name evidence="1" type="ORF">S12H4_44529</name>
</gene>
<name>X1UDL8_9ZZZZ</name>
<evidence type="ECO:0000313" key="1">
    <source>
        <dbReference type="EMBL" id="GAJ15589.1"/>
    </source>
</evidence>
<organism evidence="1">
    <name type="scientific">marine sediment metagenome</name>
    <dbReference type="NCBI Taxonomy" id="412755"/>
    <lineage>
        <taxon>unclassified sequences</taxon>
        <taxon>metagenomes</taxon>
        <taxon>ecological metagenomes</taxon>
    </lineage>
</organism>
<feature type="non-terminal residue" evidence="1">
    <location>
        <position position="1"/>
    </location>
</feature>
<accession>X1UDL8</accession>
<dbReference type="AlphaFoldDB" id="X1UDL8"/>
<reference evidence="1" key="1">
    <citation type="journal article" date="2014" name="Front. Microbiol.">
        <title>High frequency of phylogenetically diverse reductive dehalogenase-homologous genes in deep subseafloor sedimentary metagenomes.</title>
        <authorList>
            <person name="Kawai M."/>
            <person name="Futagami T."/>
            <person name="Toyoda A."/>
            <person name="Takaki Y."/>
            <person name="Nishi S."/>
            <person name="Hori S."/>
            <person name="Arai W."/>
            <person name="Tsubouchi T."/>
            <person name="Morono Y."/>
            <person name="Uchiyama I."/>
            <person name="Ito T."/>
            <person name="Fujiyama A."/>
            <person name="Inagaki F."/>
            <person name="Takami H."/>
        </authorList>
    </citation>
    <scope>NUCLEOTIDE SEQUENCE</scope>
    <source>
        <strain evidence="1">Expedition CK06-06</strain>
    </source>
</reference>
<protein>
    <submittedName>
        <fullName evidence="1">Uncharacterized protein</fullName>
    </submittedName>
</protein>
<sequence length="124" mass="13404">GVHRPQDALLDRMAAIYMDYYDEATELAIVQAHSNVSAEKAKEIIGIIRGLRDKLKGAAKPGVRPGIMIAQALEAVGGSPNKEFFEQLCVDAIASKVRGLEELPEKTEMIRNLIANRATSGGSK</sequence>
<comment type="caution">
    <text evidence="1">The sequence shown here is derived from an EMBL/GenBank/DDBJ whole genome shotgun (WGS) entry which is preliminary data.</text>
</comment>